<name>A0A3R6E2U3_9FIRM</name>
<proteinExistence type="inferred from homology"/>
<evidence type="ECO:0000313" key="15">
    <source>
        <dbReference type="Proteomes" id="UP000284465"/>
    </source>
</evidence>
<sequence>MILRAGSAMTYRKKCRNVEQSITGKERGKWKIMRNRFDRQLQVLNDELIEMGSLIEQAIEMACSALVRQDVEKAQKAISFDEEIDHQERDIESLCMKLLLQQQPVAKDLRLISAALKMITDMERIGDHASDISEMTILMADAAYETGDPINLDLIKEMAKETTDMVIKSVDAFVQKDMDMAHWVIKEDDVVDDLFNQFKQQLIKKINENVKNGEQATDMLMVAKYFERIGDHATNIAEWVIYSITGQHEN</sequence>
<evidence type="ECO:0000313" key="12">
    <source>
        <dbReference type="EMBL" id="RHG26856.1"/>
    </source>
</evidence>
<evidence type="ECO:0000313" key="13">
    <source>
        <dbReference type="Proteomes" id="UP000283513"/>
    </source>
</evidence>
<evidence type="ECO:0000256" key="7">
    <source>
        <dbReference type="PIRNR" id="PIRNR003107"/>
    </source>
</evidence>
<reference evidence="9 16" key="2">
    <citation type="journal article" date="2019" name="Nat. Med.">
        <title>A library of human gut bacterial isolates paired with longitudinal multiomics data enables mechanistic microbiome research.</title>
        <authorList>
            <person name="Poyet M."/>
            <person name="Groussin M."/>
            <person name="Gibbons S.M."/>
            <person name="Avila-Pacheco J."/>
            <person name="Jiang X."/>
            <person name="Kearney S.M."/>
            <person name="Perrotta A.R."/>
            <person name="Berdy B."/>
            <person name="Zhao S."/>
            <person name="Lieberman T.D."/>
            <person name="Swanson P.K."/>
            <person name="Smith M."/>
            <person name="Roesemann S."/>
            <person name="Alexander J.E."/>
            <person name="Rich S.A."/>
            <person name="Livny J."/>
            <person name="Vlamakis H."/>
            <person name="Clish C."/>
            <person name="Bullock K."/>
            <person name="Deik A."/>
            <person name="Scott J."/>
            <person name="Pierce K.A."/>
            <person name="Xavier R.J."/>
            <person name="Alm E.J."/>
        </authorList>
    </citation>
    <scope>NUCLEOTIDE SEQUENCE [LARGE SCALE GENOMIC DNA]</scope>
    <source>
        <strain evidence="9 16">BIOML-A1</strain>
    </source>
</reference>
<comment type="subunit">
    <text evidence="3 7">Homodimer.</text>
</comment>
<dbReference type="InterPro" id="IPR028366">
    <property type="entry name" value="PhoU"/>
</dbReference>
<dbReference type="GO" id="GO:0006817">
    <property type="term" value="P:phosphate ion transport"/>
    <property type="evidence" value="ECO:0007669"/>
    <property type="project" value="UniProtKB-KW"/>
</dbReference>
<comment type="subcellular location">
    <subcellularLocation>
        <location evidence="1 7">Cytoplasm</location>
    </subcellularLocation>
</comment>
<keyword evidence="6 7" id="KW-0592">Phosphate transport</keyword>
<dbReference type="Proteomes" id="UP000284465">
    <property type="component" value="Unassembled WGS sequence"/>
</dbReference>
<dbReference type="EMBL" id="QSHO01000014">
    <property type="protein sequence ID" value="RHC15052.1"/>
    <property type="molecule type" value="Genomic_DNA"/>
</dbReference>
<comment type="caution">
    <text evidence="11">The sequence shown here is derived from an EMBL/GenBank/DDBJ whole genome shotgun (WGS) entry which is preliminary data.</text>
</comment>
<dbReference type="Gene3D" id="1.20.58.220">
    <property type="entry name" value="Phosphate transport system protein phou homolog 2, domain 2"/>
    <property type="match status" value="1"/>
</dbReference>
<comment type="similarity">
    <text evidence="2 7">Belongs to the PhoU family.</text>
</comment>
<dbReference type="EMBL" id="WNAJ01000009">
    <property type="protein sequence ID" value="MTR85276.1"/>
    <property type="molecule type" value="Genomic_DNA"/>
</dbReference>
<evidence type="ECO:0000313" key="9">
    <source>
        <dbReference type="EMBL" id="MTR85276.1"/>
    </source>
</evidence>
<evidence type="ECO:0000313" key="16">
    <source>
        <dbReference type="Proteomes" id="UP000478483"/>
    </source>
</evidence>
<dbReference type="OrthoDB" id="9814256at2"/>
<comment type="function">
    <text evidence="7">Plays a role in the regulation of phosphate uptake.</text>
</comment>
<reference evidence="13 14" key="1">
    <citation type="submission" date="2018-08" db="EMBL/GenBank/DDBJ databases">
        <title>A genome reference for cultivated species of the human gut microbiota.</title>
        <authorList>
            <person name="Zou Y."/>
            <person name="Xue W."/>
            <person name="Luo G."/>
        </authorList>
    </citation>
    <scope>NUCLEOTIDE SEQUENCE [LARGE SCALE GENOMIC DNA]</scope>
    <source>
        <strain evidence="12 14">AM22-21LB</strain>
        <strain evidence="11 13">AM37-1AC</strain>
        <strain evidence="10 15">AM43-11</strain>
    </source>
</reference>
<dbReference type="PANTHER" id="PTHR42930:SF3">
    <property type="entry name" value="PHOSPHATE-SPECIFIC TRANSPORT SYSTEM ACCESSORY PROTEIN PHOU"/>
    <property type="match status" value="1"/>
</dbReference>
<dbReference type="GO" id="GO:0045936">
    <property type="term" value="P:negative regulation of phosphate metabolic process"/>
    <property type="evidence" value="ECO:0007669"/>
    <property type="project" value="InterPro"/>
</dbReference>
<evidence type="ECO:0000313" key="10">
    <source>
        <dbReference type="EMBL" id="RHA65142.1"/>
    </source>
</evidence>
<keyword evidence="4 7" id="KW-0813">Transport</keyword>
<dbReference type="AlphaFoldDB" id="A0A3R6E2U3"/>
<dbReference type="EMBL" id="QRID01000014">
    <property type="protein sequence ID" value="RHG26856.1"/>
    <property type="molecule type" value="Genomic_DNA"/>
</dbReference>
<dbReference type="Proteomes" id="UP000478483">
    <property type="component" value="Unassembled WGS sequence"/>
</dbReference>
<dbReference type="Pfam" id="PF01895">
    <property type="entry name" value="PhoU"/>
    <property type="match status" value="2"/>
</dbReference>
<protein>
    <recommendedName>
        <fullName evidence="7">Phosphate-specific transport system accessory protein PhoU</fullName>
    </recommendedName>
</protein>
<evidence type="ECO:0000259" key="8">
    <source>
        <dbReference type="Pfam" id="PF01895"/>
    </source>
</evidence>
<evidence type="ECO:0000256" key="2">
    <source>
        <dbReference type="ARBA" id="ARBA00008107"/>
    </source>
</evidence>
<evidence type="ECO:0000313" key="14">
    <source>
        <dbReference type="Proteomes" id="UP000284051"/>
    </source>
</evidence>
<dbReference type="Proteomes" id="UP000283513">
    <property type="component" value="Unassembled WGS sequence"/>
</dbReference>
<dbReference type="NCBIfam" id="TIGR02135">
    <property type="entry name" value="phoU_full"/>
    <property type="match status" value="1"/>
</dbReference>
<dbReference type="GO" id="GO:0030643">
    <property type="term" value="P:intracellular phosphate ion homeostasis"/>
    <property type="evidence" value="ECO:0007669"/>
    <property type="project" value="InterPro"/>
</dbReference>
<organism evidence="11 13">
    <name type="scientific">Roseburia intestinalis</name>
    <dbReference type="NCBI Taxonomy" id="166486"/>
    <lineage>
        <taxon>Bacteria</taxon>
        <taxon>Bacillati</taxon>
        <taxon>Bacillota</taxon>
        <taxon>Clostridia</taxon>
        <taxon>Lachnospirales</taxon>
        <taxon>Lachnospiraceae</taxon>
        <taxon>Roseburia</taxon>
    </lineage>
</organism>
<dbReference type="InterPro" id="IPR026022">
    <property type="entry name" value="PhoU_dom"/>
</dbReference>
<evidence type="ECO:0000256" key="5">
    <source>
        <dbReference type="ARBA" id="ARBA00022490"/>
    </source>
</evidence>
<keyword evidence="5 7" id="KW-0963">Cytoplasm</keyword>
<dbReference type="Proteomes" id="UP000284051">
    <property type="component" value="Unassembled WGS sequence"/>
</dbReference>
<dbReference type="PANTHER" id="PTHR42930">
    <property type="entry name" value="PHOSPHATE-SPECIFIC TRANSPORT SYSTEM ACCESSORY PROTEIN PHOU"/>
    <property type="match status" value="1"/>
</dbReference>
<feature type="domain" description="PhoU" evidence="8">
    <location>
        <begin position="48"/>
        <end position="135"/>
    </location>
</feature>
<evidence type="ECO:0000256" key="6">
    <source>
        <dbReference type="ARBA" id="ARBA00022592"/>
    </source>
</evidence>
<dbReference type="FunFam" id="1.20.58.220:FF:000004">
    <property type="entry name" value="Phosphate-specific transport system accessory protein PhoU"/>
    <property type="match status" value="1"/>
</dbReference>
<evidence type="ECO:0000256" key="1">
    <source>
        <dbReference type="ARBA" id="ARBA00004496"/>
    </source>
</evidence>
<dbReference type="GO" id="GO:0005737">
    <property type="term" value="C:cytoplasm"/>
    <property type="evidence" value="ECO:0007669"/>
    <property type="project" value="UniProtKB-SubCell"/>
</dbReference>
<gene>
    <name evidence="11" type="primary">phoU</name>
    <name evidence="12" type="ORF">DW264_13560</name>
    <name evidence="11" type="ORF">DW856_14875</name>
    <name evidence="10" type="ORF">DW927_15620</name>
    <name evidence="9" type="ORF">GMD50_09400</name>
</gene>
<dbReference type="EMBL" id="QSFP01000022">
    <property type="protein sequence ID" value="RHA65142.1"/>
    <property type="molecule type" value="Genomic_DNA"/>
</dbReference>
<evidence type="ECO:0000256" key="4">
    <source>
        <dbReference type="ARBA" id="ARBA00022448"/>
    </source>
</evidence>
<accession>A0A3R6E2U3</accession>
<dbReference type="PIRSF" id="PIRSF003107">
    <property type="entry name" value="PhoU"/>
    <property type="match status" value="1"/>
</dbReference>
<feature type="domain" description="PhoU" evidence="8">
    <location>
        <begin position="155"/>
        <end position="240"/>
    </location>
</feature>
<evidence type="ECO:0000256" key="3">
    <source>
        <dbReference type="ARBA" id="ARBA00011738"/>
    </source>
</evidence>
<evidence type="ECO:0000313" key="11">
    <source>
        <dbReference type="EMBL" id="RHC15052.1"/>
    </source>
</evidence>
<dbReference type="SUPFAM" id="SSF109755">
    <property type="entry name" value="PhoU-like"/>
    <property type="match status" value="1"/>
</dbReference>
<dbReference type="InterPro" id="IPR038078">
    <property type="entry name" value="PhoU-like_sf"/>
</dbReference>